<dbReference type="InterPro" id="IPR000742">
    <property type="entry name" value="EGF"/>
</dbReference>
<dbReference type="InterPro" id="IPR051022">
    <property type="entry name" value="Notch_Cell-Fate_Det"/>
</dbReference>
<dbReference type="SMART" id="SM00181">
    <property type="entry name" value="EGF"/>
    <property type="match status" value="3"/>
</dbReference>
<dbReference type="PROSITE" id="PS01186">
    <property type="entry name" value="EGF_2"/>
    <property type="match status" value="2"/>
</dbReference>
<dbReference type="PANTHER" id="PTHR24049">
    <property type="entry name" value="CRUMBS FAMILY MEMBER"/>
    <property type="match status" value="1"/>
</dbReference>
<accession>A0A6U3YUX2</accession>
<feature type="domain" description="EGF-like" evidence="8">
    <location>
        <begin position="53"/>
        <end position="103"/>
    </location>
</feature>
<keyword evidence="6" id="KW-0812">Transmembrane</keyword>
<feature type="transmembrane region" description="Helical" evidence="6">
    <location>
        <begin position="239"/>
        <end position="262"/>
    </location>
</feature>
<feature type="signal peptide" evidence="7">
    <location>
        <begin position="1"/>
        <end position="27"/>
    </location>
</feature>
<keyword evidence="6" id="KW-1133">Transmembrane helix</keyword>
<gene>
    <name evidence="9" type="ORF">DBRI1063_LOCUS15353</name>
</gene>
<dbReference type="EMBL" id="HBGN01024007">
    <property type="protein sequence ID" value="CAD9338599.1"/>
    <property type="molecule type" value="Transcribed_RNA"/>
</dbReference>
<evidence type="ECO:0000256" key="2">
    <source>
        <dbReference type="ARBA" id="ARBA00022737"/>
    </source>
</evidence>
<protein>
    <recommendedName>
        <fullName evidence="8">EGF-like domain-containing protein</fullName>
    </recommendedName>
</protein>
<dbReference type="Gene3D" id="2.10.25.10">
    <property type="entry name" value="Laminin"/>
    <property type="match status" value="2"/>
</dbReference>
<reference evidence="9" key="1">
    <citation type="submission" date="2021-01" db="EMBL/GenBank/DDBJ databases">
        <authorList>
            <person name="Corre E."/>
            <person name="Pelletier E."/>
            <person name="Niang G."/>
            <person name="Scheremetjew M."/>
            <person name="Finn R."/>
            <person name="Kale V."/>
            <person name="Holt S."/>
            <person name="Cochrane G."/>
            <person name="Meng A."/>
            <person name="Brown T."/>
            <person name="Cohen L."/>
        </authorList>
    </citation>
    <scope>NUCLEOTIDE SEQUENCE</scope>
    <source>
        <strain evidence="9">Pop2</strain>
    </source>
</reference>
<evidence type="ECO:0000256" key="6">
    <source>
        <dbReference type="SAM" id="Phobius"/>
    </source>
</evidence>
<feature type="domain" description="EGF-like" evidence="8">
    <location>
        <begin position="173"/>
        <end position="214"/>
    </location>
</feature>
<evidence type="ECO:0000256" key="1">
    <source>
        <dbReference type="ARBA" id="ARBA00022536"/>
    </source>
</evidence>
<feature type="disulfide bond" evidence="4">
    <location>
        <begin position="57"/>
        <end position="67"/>
    </location>
</feature>
<name>A0A6U3YUX2_9STRA</name>
<dbReference type="AlphaFoldDB" id="A0A6U3YUX2"/>
<sequence length="337" mass="37218">MTYPSNVSPFIMRAVTLLLLMLHPVTSMNKEHQHTLSNSKSSVMVDELRYLENDPDCSIVCENGGKCISTDSFLHKVNHPLDEISVPQFRCICKPGFEGRNCEEVADPCGEPGKFCQNGASCITMPDAEGILQDICDCSTAFEESNFAGDTCEYAATMNCEVEVDKIGDVEEDPDIVETRAFCVNEGICVHLIEPGKAHHGCNCMKGFEGSFCEFPYESSFGTDLFSKSPASPLVTETIMISIIALLAITAIYGIVVLRRYFVFRNEERMMMVSALNATDELQMAVGRDSTHGDMNDFGEFVIDDDEDNITPARKKKGKKYTSVSGTNEDIRPGEII</sequence>
<keyword evidence="1 4" id="KW-0245">EGF-like domain</keyword>
<comment type="caution">
    <text evidence="4">Lacks conserved residue(s) required for the propagation of feature annotation.</text>
</comment>
<feature type="disulfide bond" evidence="4">
    <location>
        <begin position="204"/>
        <end position="213"/>
    </location>
</feature>
<dbReference type="PANTHER" id="PTHR24049:SF35">
    <property type="entry name" value="EGF-LIKE DOMAIN-CONTAINING PROTEIN"/>
    <property type="match status" value="1"/>
</dbReference>
<feature type="disulfide bond" evidence="4">
    <location>
        <begin position="93"/>
        <end position="102"/>
    </location>
</feature>
<keyword evidence="2" id="KW-0677">Repeat</keyword>
<keyword evidence="6" id="KW-0472">Membrane</keyword>
<evidence type="ECO:0000259" key="8">
    <source>
        <dbReference type="PROSITE" id="PS50026"/>
    </source>
</evidence>
<feature type="chain" id="PRO_5030160267" description="EGF-like domain-containing protein" evidence="7">
    <location>
        <begin position="28"/>
        <end position="337"/>
    </location>
</feature>
<organism evidence="9">
    <name type="scientific">Ditylum brightwellii</name>
    <dbReference type="NCBI Taxonomy" id="49249"/>
    <lineage>
        <taxon>Eukaryota</taxon>
        <taxon>Sar</taxon>
        <taxon>Stramenopiles</taxon>
        <taxon>Ochrophyta</taxon>
        <taxon>Bacillariophyta</taxon>
        <taxon>Mediophyceae</taxon>
        <taxon>Lithodesmiophycidae</taxon>
        <taxon>Lithodesmiales</taxon>
        <taxon>Lithodesmiaceae</taxon>
        <taxon>Ditylum</taxon>
    </lineage>
</organism>
<evidence type="ECO:0000313" key="9">
    <source>
        <dbReference type="EMBL" id="CAD9338599.1"/>
    </source>
</evidence>
<evidence type="ECO:0000256" key="4">
    <source>
        <dbReference type="PROSITE-ProRule" id="PRU00076"/>
    </source>
</evidence>
<evidence type="ECO:0000256" key="5">
    <source>
        <dbReference type="SAM" id="MobiDB-lite"/>
    </source>
</evidence>
<dbReference type="SUPFAM" id="SSF57196">
    <property type="entry name" value="EGF/Laminin"/>
    <property type="match status" value="2"/>
</dbReference>
<evidence type="ECO:0000256" key="3">
    <source>
        <dbReference type="ARBA" id="ARBA00023157"/>
    </source>
</evidence>
<dbReference type="PROSITE" id="PS00022">
    <property type="entry name" value="EGF_1"/>
    <property type="match status" value="2"/>
</dbReference>
<proteinExistence type="predicted"/>
<keyword evidence="7" id="KW-0732">Signal</keyword>
<keyword evidence="3 4" id="KW-1015">Disulfide bond</keyword>
<dbReference type="PROSITE" id="PS50026">
    <property type="entry name" value="EGF_3"/>
    <property type="match status" value="3"/>
</dbReference>
<feature type="domain" description="EGF-like" evidence="8">
    <location>
        <begin position="105"/>
        <end position="153"/>
    </location>
</feature>
<evidence type="ECO:0000256" key="7">
    <source>
        <dbReference type="SAM" id="SignalP"/>
    </source>
</evidence>
<feature type="region of interest" description="Disordered" evidence="5">
    <location>
        <begin position="314"/>
        <end position="337"/>
    </location>
</feature>
<dbReference type="CDD" id="cd00054">
    <property type="entry name" value="EGF_CA"/>
    <property type="match status" value="1"/>
</dbReference>